<evidence type="ECO:0000256" key="1">
    <source>
        <dbReference type="ARBA" id="ARBA00023015"/>
    </source>
</evidence>
<feature type="compositionally biased region" description="Polar residues" evidence="5">
    <location>
        <begin position="54"/>
        <end position="65"/>
    </location>
</feature>
<dbReference type="PANTHER" id="PTHR47784">
    <property type="entry name" value="STEROL UPTAKE CONTROL PROTEIN 2"/>
    <property type="match status" value="1"/>
</dbReference>
<dbReference type="Proteomes" id="UP000191500">
    <property type="component" value="Unassembled WGS sequence"/>
</dbReference>
<dbReference type="GO" id="GO:0003677">
    <property type="term" value="F:DNA binding"/>
    <property type="evidence" value="ECO:0007669"/>
    <property type="project" value="UniProtKB-KW"/>
</dbReference>
<feature type="domain" description="Zn(2)-C6 fungal-type" evidence="6">
    <location>
        <begin position="13"/>
        <end position="43"/>
    </location>
</feature>
<protein>
    <recommendedName>
        <fullName evidence="6">Zn(2)-C6 fungal-type domain-containing protein</fullName>
    </recommendedName>
</protein>
<dbReference type="GO" id="GO:0008270">
    <property type="term" value="F:zinc ion binding"/>
    <property type="evidence" value="ECO:0007669"/>
    <property type="project" value="InterPro"/>
</dbReference>
<comment type="caution">
    <text evidence="7">The sequence shown here is derived from an EMBL/GenBank/DDBJ whole genome shotgun (WGS) entry which is preliminary data.</text>
</comment>
<dbReference type="EMBL" id="MDDG01000009">
    <property type="protein sequence ID" value="OQE37970.1"/>
    <property type="molecule type" value="Genomic_DNA"/>
</dbReference>
<dbReference type="InterPro" id="IPR001138">
    <property type="entry name" value="Zn2Cys6_DnaBD"/>
</dbReference>
<accession>A0A1V6UHR6</accession>
<dbReference type="Gene3D" id="4.10.240.10">
    <property type="entry name" value="Zn(2)-C6 fungal-type DNA-binding domain"/>
    <property type="match status" value="1"/>
</dbReference>
<organism evidence="7 8">
    <name type="scientific">Penicillium coprophilum</name>
    <dbReference type="NCBI Taxonomy" id="36646"/>
    <lineage>
        <taxon>Eukaryota</taxon>
        <taxon>Fungi</taxon>
        <taxon>Dikarya</taxon>
        <taxon>Ascomycota</taxon>
        <taxon>Pezizomycotina</taxon>
        <taxon>Eurotiomycetes</taxon>
        <taxon>Eurotiomycetidae</taxon>
        <taxon>Eurotiales</taxon>
        <taxon>Aspergillaceae</taxon>
        <taxon>Penicillium</taxon>
    </lineage>
</organism>
<evidence type="ECO:0000256" key="4">
    <source>
        <dbReference type="ARBA" id="ARBA00023242"/>
    </source>
</evidence>
<dbReference type="Pfam" id="PF00172">
    <property type="entry name" value="Zn_clus"/>
    <property type="match status" value="1"/>
</dbReference>
<dbReference type="Pfam" id="PF11951">
    <property type="entry name" value="Fungal_trans_2"/>
    <property type="match status" value="1"/>
</dbReference>
<dbReference type="PROSITE" id="PS50048">
    <property type="entry name" value="ZN2_CY6_FUNGAL_2"/>
    <property type="match status" value="1"/>
</dbReference>
<reference evidence="8" key="1">
    <citation type="journal article" date="2017" name="Nat. Microbiol.">
        <title>Global analysis of biosynthetic gene clusters reveals vast potential of secondary metabolite production in Penicillium species.</title>
        <authorList>
            <person name="Nielsen J.C."/>
            <person name="Grijseels S."/>
            <person name="Prigent S."/>
            <person name="Ji B."/>
            <person name="Dainat J."/>
            <person name="Nielsen K.F."/>
            <person name="Frisvad J.C."/>
            <person name="Workman M."/>
            <person name="Nielsen J."/>
        </authorList>
    </citation>
    <scope>NUCLEOTIDE SEQUENCE [LARGE SCALE GENOMIC DNA]</scope>
    <source>
        <strain evidence="8">IBT 31321</strain>
    </source>
</reference>
<evidence type="ECO:0000259" key="6">
    <source>
        <dbReference type="PROSITE" id="PS50048"/>
    </source>
</evidence>
<proteinExistence type="predicted"/>
<dbReference type="PROSITE" id="PS00463">
    <property type="entry name" value="ZN2_CY6_FUNGAL_1"/>
    <property type="match status" value="1"/>
</dbReference>
<evidence type="ECO:0000256" key="5">
    <source>
        <dbReference type="SAM" id="MobiDB-lite"/>
    </source>
</evidence>
<dbReference type="AlphaFoldDB" id="A0A1V6UHR6"/>
<dbReference type="STRING" id="36646.A0A1V6UHR6"/>
<dbReference type="CDD" id="cd00067">
    <property type="entry name" value="GAL4"/>
    <property type="match status" value="1"/>
</dbReference>
<dbReference type="SMART" id="SM00066">
    <property type="entry name" value="GAL4"/>
    <property type="match status" value="1"/>
</dbReference>
<keyword evidence="3" id="KW-0804">Transcription</keyword>
<name>A0A1V6UHR6_9EURO</name>
<evidence type="ECO:0000313" key="8">
    <source>
        <dbReference type="Proteomes" id="UP000191500"/>
    </source>
</evidence>
<dbReference type="SUPFAM" id="SSF57701">
    <property type="entry name" value="Zn2/Cys6 DNA-binding domain"/>
    <property type="match status" value="1"/>
</dbReference>
<keyword evidence="1" id="KW-0805">Transcription regulation</keyword>
<keyword evidence="2" id="KW-0238">DNA-binding</keyword>
<evidence type="ECO:0000256" key="3">
    <source>
        <dbReference type="ARBA" id="ARBA00023163"/>
    </source>
</evidence>
<sequence length="396" mass="44469">MPPLRTHTKSRNGCDQCRSRRVKCDEQGPPCSNCTTRELKCTYLKVAAARRSTAHLTPPSSTSDVPRSLDGHGSPKAAMPGPVMPTNSIPTTQTNSFGIDNLELMHKFATETYESLCISDSETKVWQITVPNLAFKNHYLMSGILALASMHIATTCEPSEVAGQYYETGLQYYNRSLAPFRKAIDSITPQNCNAVFAHSIVMIAISIASPRLLVMKDEYASITENIVIIFELLQGVKKIMQVSKSWIKLELFSQGEFWKKVPTELDPDTEAALTHLAALNDEVMIGIYSDQHRINKNVIAYLRHCYAKFAHSADPAPVLSWLARVEKEFVDSVRCRQPFSLLILMYWGVLLKGLDHQRWWARDSGRALVSELLQALKPGDPRWESALAWVQRKMGL</sequence>
<keyword evidence="8" id="KW-1185">Reference proteome</keyword>
<keyword evidence="4" id="KW-0539">Nucleus</keyword>
<dbReference type="InterPro" id="IPR053157">
    <property type="entry name" value="Sterol_Uptake_Regulator"/>
</dbReference>
<evidence type="ECO:0000256" key="2">
    <source>
        <dbReference type="ARBA" id="ARBA00023125"/>
    </source>
</evidence>
<dbReference type="InterPro" id="IPR036864">
    <property type="entry name" value="Zn2-C6_fun-type_DNA-bd_sf"/>
</dbReference>
<dbReference type="GO" id="GO:0001228">
    <property type="term" value="F:DNA-binding transcription activator activity, RNA polymerase II-specific"/>
    <property type="evidence" value="ECO:0007669"/>
    <property type="project" value="TreeGrafter"/>
</dbReference>
<evidence type="ECO:0000313" key="7">
    <source>
        <dbReference type="EMBL" id="OQE37970.1"/>
    </source>
</evidence>
<dbReference type="InterPro" id="IPR021858">
    <property type="entry name" value="Fun_TF"/>
</dbReference>
<dbReference type="PANTHER" id="PTHR47784:SF10">
    <property type="entry name" value="TRANSCRIPTION FACTOR, PUTATIVE (AFU_ORTHOLOGUE AFUA_6G14150)-RELATED"/>
    <property type="match status" value="1"/>
</dbReference>
<feature type="region of interest" description="Disordered" evidence="5">
    <location>
        <begin position="52"/>
        <end position="92"/>
    </location>
</feature>
<gene>
    <name evidence="7" type="ORF">PENCOP_c009G05904</name>
</gene>